<dbReference type="Proteomes" id="UP000077069">
    <property type="component" value="Unassembled WGS sequence"/>
</dbReference>
<dbReference type="EMBL" id="KV441556">
    <property type="protein sequence ID" value="OAG02315.1"/>
    <property type="molecule type" value="Genomic_DNA"/>
</dbReference>
<proteinExistence type="predicted"/>
<gene>
    <name evidence="2" type="ORF">CC84DRAFT_1167378</name>
</gene>
<dbReference type="GeneID" id="28762657"/>
<keyword evidence="3" id="KW-1185">Reference proteome</keyword>
<feature type="region of interest" description="Disordered" evidence="1">
    <location>
        <begin position="57"/>
        <end position="79"/>
    </location>
</feature>
<dbReference type="RefSeq" id="XP_018032680.1">
    <property type="nucleotide sequence ID" value="XM_018179171.1"/>
</dbReference>
<reference evidence="2 3" key="1">
    <citation type="submission" date="2016-05" db="EMBL/GenBank/DDBJ databases">
        <title>Comparative analysis of secretome profiles of manganese(II)-oxidizing ascomycete fungi.</title>
        <authorList>
            <consortium name="DOE Joint Genome Institute"/>
            <person name="Zeiner C.A."/>
            <person name="Purvine S.O."/>
            <person name="Zink E.M."/>
            <person name="Wu S."/>
            <person name="Pasa-Tolic L."/>
            <person name="Chaput D.L."/>
            <person name="Haridas S."/>
            <person name="Grigoriev I.V."/>
            <person name="Santelli C.M."/>
            <person name="Hansel C.M."/>
        </authorList>
    </citation>
    <scope>NUCLEOTIDE SEQUENCE [LARGE SCALE GENOMIC DNA]</scope>
    <source>
        <strain evidence="2 3">AP3s5-JAC2a</strain>
    </source>
</reference>
<name>A0A177C488_9PLEO</name>
<sequence length="79" mass="8718">MSSQEAVVSKPSTEDDIEPSTERASTGLSLTPRQNDSVHKQEALIDDILDHTFHLPARKTKRLLSSHSGTPPTSDVHER</sequence>
<accession>A0A177C488</accession>
<protein>
    <submittedName>
        <fullName evidence="2">Uncharacterized protein</fullName>
    </submittedName>
</protein>
<dbReference type="InParanoid" id="A0A177C488"/>
<feature type="region of interest" description="Disordered" evidence="1">
    <location>
        <begin position="1"/>
        <end position="37"/>
    </location>
</feature>
<organism evidence="2 3">
    <name type="scientific">Paraphaeosphaeria sporulosa</name>
    <dbReference type="NCBI Taxonomy" id="1460663"/>
    <lineage>
        <taxon>Eukaryota</taxon>
        <taxon>Fungi</taxon>
        <taxon>Dikarya</taxon>
        <taxon>Ascomycota</taxon>
        <taxon>Pezizomycotina</taxon>
        <taxon>Dothideomycetes</taxon>
        <taxon>Pleosporomycetidae</taxon>
        <taxon>Pleosporales</taxon>
        <taxon>Massarineae</taxon>
        <taxon>Didymosphaeriaceae</taxon>
        <taxon>Paraphaeosphaeria</taxon>
    </lineage>
</organism>
<evidence type="ECO:0000313" key="3">
    <source>
        <dbReference type="Proteomes" id="UP000077069"/>
    </source>
</evidence>
<evidence type="ECO:0000313" key="2">
    <source>
        <dbReference type="EMBL" id="OAG02315.1"/>
    </source>
</evidence>
<feature type="compositionally biased region" description="Polar residues" evidence="1">
    <location>
        <begin position="22"/>
        <end position="35"/>
    </location>
</feature>
<dbReference type="AlphaFoldDB" id="A0A177C488"/>
<evidence type="ECO:0000256" key="1">
    <source>
        <dbReference type="SAM" id="MobiDB-lite"/>
    </source>
</evidence>